<organism evidence="1 2">
    <name type="scientific">Streptomonospora salina</name>
    <dbReference type="NCBI Taxonomy" id="104205"/>
    <lineage>
        <taxon>Bacteria</taxon>
        <taxon>Bacillati</taxon>
        <taxon>Actinomycetota</taxon>
        <taxon>Actinomycetes</taxon>
        <taxon>Streptosporangiales</taxon>
        <taxon>Nocardiopsidaceae</taxon>
        <taxon>Streptomonospora</taxon>
    </lineage>
</organism>
<evidence type="ECO:0000313" key="1">
    <source>
        <dbReference type="EMBL" id="MBB5999929.1"/>
    </source>
</evidence>
<gene>
    <name evidence="1" type="ORF">HNR25_003680</name>
</gene>
<comment type="caution">
    <text evidence="1">The sequence shown here is derived from an EMBL/GenBank/DDBJ whole genome shotgun (WGS) entry which is preliminary data.</text>
</comment>
<dbReference type="RefSeq" id="WP_184637079.1">
    <property type="nucleotide sequence ID" value="NZ_BAABKT010000001.1"/>
</dbReference>
<accession>A0A841EF20</accession>
<name>A0A841EF20_9ACTN</name>
<dbReference type="EMBL" id="JACHLY010000001">
    <property type="protein sequence ID" value="MBB5999929.1"/>
    <property type="molecule type" value="Genomic_DNA"/>
</dbReference>
<sequence>MTSSHPLDRSAFAITGTTAALLVVVLLTTPLQAADEESTFRATSSPHTTKTITDFESALISRRPVVG</sequence>
<dbReference type="AlphaFoldDB" id="A0A841EF20"/>
<proteinExistence type="predicted"/>
<reference evidence="1 2" key="1">
    <citation type="submission" date="2020-08" db="EMBL/GenBank/DDBJ databases">
        <title>Sequencing the genomes of 1000 actinobacteria strains.</title>
        <authorList>
            <person name="Klenk H.-P."/>
        </authorList>
    </citation>
    <scope>NUCLEOTIDE SEQUENCE [LARGE SCALE GENOMIC DNA]</scope>
    <source>
        <strain evidence="1 2">DSM 44593</strain>
    </source>
</reference>
<evidence type="ECO:0000313" key="2">
    <source>
        <dbReference type="Proteomes" id="UP000578077"/>
    </source>
</evidence>
<protein>
    <submittedName>
        <fullName evidence="1">Uncharacterized protein</fullName>
    </submittedName>
</protein>
<keyword evidence="2" id="KW-1185">Reference proteome</keyword>
<dbReference type="Proteomes" id="UP000578077">
    <property type="component" value="Unassembled WGS sequence"/>
</dbReference>